<dbReference type="PROSITE" id="PS50294">
    <property type="entry name" value="WD_REPEATS_REGION"/>
    <property type="match status" value="2"/>
</dbReference>
<evidence type="ECO:0000313" key="9">
    <source>
        <dbReference type="EMBL" id="TNY18096.1"/>
    </source>
</evidence>
<dbReference type="InterPro" id="IPR019775">
    <property type="entry name" value="WD40_repeat_CS"/>
</dbReference>
<keyword evidence="4" id="KW-0508">mRNA splicing</keyword>
<proteinExistence type="inferred from homology"/>
<evidence type="ECO:0000256" key="7">
    <source>
        <dbReference type="PROSITE-ProRule" id="PRU00221"/>
    </source>
</evidence>
<evidence type="ECO:0000256" key="2">
    <source>
        <dbReference type="ARBA" id="ARBA00022664"/>
    </source>
</evidence>
<dbReference type="PROSITE" id="PS50082">
    <property type="entry name" value="WD_REPEATS_2"/>
    <property type="match status" value="3"/>
</dbReference>
<dbReference type="SMART" id="SM00320">
    <property type="entry name" value="WD40"/>
    <property type="match status" value="7"/>
</dbReference>
<dbReference type="PROSITE" id="PS00678">
    <property type="entry name" value="WD_REPEATS_1"/>
    <property type="match status" value="1"/>
</dbReference>
<dbReference type="PRINTS" id="PR00320">
    <property type="entry name" value="GPROTEINBRPT"/>
</dbReference>
<gene>
    <name evidence="9" type="ORF">DMC30DRAFT_427965</name>
</gene>
<dbReference type="InterPro" id="IPR015943">
    <property type="entry name" value="WD40/YVTN_repeat-like_dom_sf"/>
</dbReference>
<comment type="caution">
    <text evidence="9">The sequence shown here is derived from an EMBL/GenBank/DDBJ whole genome shotgun (WGS) entry which is preliminary data.</text>
</comment>
<keyword evidence="9" id="KW-0675">Receptor</keyword>
<feature type="compositionally biased region" description="Pro residues" evidence="8">
    <location>
        <begin position="138"/>
        <end position="149"/>
    </location>
</feature>
<keyword evidence="3" id="KW-0677">Repeat</keyword>
<dbReference type="Proteomes" id="UP000311382">
    <property type="component" value="Unassembled WGS sequence"/>
</dbReference>
<feature type="repeat" description="WD" evidence="7">
    <location>
        <begin position="72"/>
        <end position="113"/>
    </location>
</feature>
<evidence type="ECO:0000256" key="3">
    <source>
        <dbReference type="ARBA" id="ARBA00022737"/>
    </source>
</evidence>
<keyword evidence="9" id="KW-0418">Kinase</keyword>
<evidence type="ECO:0000256" key="4">
    <source>
        <dbReference type="ARBA" id="ARBA00023187"/>
    </source>
</evidence>
<dbReference type="GO" id="GO:0003723">
    <property type="term" value="F:RNA binding"/>
    <property type="evidence" value="ECO:0007669"/>
    <property type="project" value="TreeGrafter"/>
</dbReference>
<dbReference type="InterPro" id="IPR036322">
    <property type="entry name" value="WD40_repeat_dom_sf"/>
</dbReference>
<dbReference type="InterPro" id="IPR001680">
    <property type="entry name" value="WD40_rpt"/>
</dbReference>
<reference evidence="9 10" key="1">
    <citation type="submission" date="2019-03" db="EMBL/GenBank/DDBJ databases">
        <title>Rhodosporidium diobovatum UCD-FST 08-225 genome sequencing, assembly, and annotation.</title>
        <authorList>
            <person name="Fakankun I.U."/>
            <person name="Fristensky B."/>
            <person name="Levin D.B."/>
        </authorList>
    </citation>
    <scope>NUCLEOTIDE SEQUENCE [LARGE SCALE GENOMIC DNA]</scope>
    <source>
        <strain evidence="9 10">UCD-FST 08-225</strain>
    </source>
</reference>
<dbReference type="GO" id="GO:0032797">
    <property type="term" value="C:SMN complex"/>
    <property type="evidence" value="ECO:0007669"/>
    <property type="project" value="TreeGrafter"/>
</dbReference>
<evidence type="ECO:0000256" key="5">
    <source>
        <dbReference type="ARBA" id="ARBA00038394"/>
    </source>
</evidence>
<sequence length="374" mass="39869">MSGGTSSQPVKSTPLVCAGHTRPVPSIHYSPLLPPTAAAPNDPNYLLISSCKDGKPMLRDWCGDWLGTFTGETGHKGAVWSARLSNDGSLAATGSADFTAKVWDTHSGSCVVTLPHSHIVRTADLSSSSSASSLFPSSPNPSSPPPPLPSSARVLTGGHEKRLRLWDLARAPRDGSDADAVDGVDEFRLPGGGTAHAGTVKKVLWDEERQGAVSMGEDRVLRWWDLRTLAPTHELSFKDQPITSMERSVDGELLCVTAGKDVIFLSLESRLPYLQHTLPYAASSASLHPSRATFVTGAAADEWVRVHDAVTGQEREVAKGHHGPVHCVAYSPDGECFASGSEDGTIRLWQTAPKTYGLWRYNEEDGTAVGAGEA</sequence>
<keyword evidence="2" id="KW-0507">mRNA processing</keyword>
<keyword evidence="10" id="KW-1185">Reference proteome</keyword>
<keyword evidence="1 7" id="KW-0853">WD repeat</keyword>
<dbReference type="SUPFAM" id="SSF50978">
    <property type="entry name" value="WD40 repeat-like"/>
    <property type="match status" value="1"/>
</dbReference>
<accession>A0A5C5FPC4</accession>
<dbReference type="Pfam" id="PF00400">
    <property type="entry name" value="WD40"/>
    <property type="match status" value="2"/>
</dbReference>
<feature type="repeat" description="WD" evidence="7">
    <location>
        <begin position="318"/>
        <end position="350"/>
    </location>
</feature>
<dbReference type="PANTHER" id="PTHR19877">
    <property type="entry name" value="EUKARYOTIC TRANSLATION INITIATION FACTOR 3 SUBUNIT I"/>
    <property type="match status" value="1"/>
</dbReference>
<dbReference type="Gene3D" id="2.130.10.10">
    <property type="entry name" value="YVTN repeat-like/Quinoprotein amine dehydrogenase"/>
    <property type="match status" value="3"/>
</dbReference>
<dbReference type="AlphaFoldDB" id="A0A5C5FPC4"/>
<feature type="repeat" description="WD" evidence="7">
    <location>
        <begin position="193"/>
        <end position="234"/>
    </location>
</feature>
<name>A0A5C5FPC4_9BASI</name>
<organism evidence="9 10">
    <name type="scientific">Rhodotorula diobovata</name>
    <dbReference type="NCBI Taxonomy" id="5288"/>
    <lineage>
        <taxon>Eukaryota</taxon>
        <taxon>Fungi</taxon>
        <taxon>Dikarya</taxon>
        <taxon>Basidiomycota</taxon>
        <taxon>Pucciniomycotina</taxon>
        <taxon>Microbotryomycetes</taxon>
        <taxon>Sporidiobolales</taxon>
        <taxon>Sporidiobolaceae</taxon>
        <taxon>Rhodotorula</taxon>
    </lineage>
</organism>
<dbReference type="EMBL" id="SOZI01000156">
    <property type="protein sequence ID" value="TNY18096.1"/>
    <property type="molecule type" value="Genomic_DNA"/>
</dbReference>
<dbReference type="PANTHER" id="PTHR19877:SF13">
    <property type="entry name" value="SERINE-THREONINE KINASE RECEPTOR-ASSOCIATED PROTEIN"/>
    <property type="match status" value="1"/>
</dbReference>
<keyword evidence="9" id="KW-0808">Transferase</keyword>
<evidence type="ECO:0000313" key="10">
    <source>
        <dbReference type="Proteomes" id="UP000311382"/>
    </source>
</evidence>
<dbReference type="InterPro" id="IPR020472">
    <property type="entry name" value="WD40_PAC1"/>
</dbReference>
<dbReference type="OrthoDB" id="408728at2759"/>
<feature type="region of interest" description="Disordered" evidence="8">
    <location>
        <begin position="130"/>
        <end position="154"/>
    </location>
</feature>
<comment type="similarity">
    <text evidence="5">Belongs to the WD repeat STRAP family.</text>
</comment>
<evidence type="ECO:0000256" key="6">
    <source>
        <dbReference type="ARBA" id="ARBA00040390"/>
    </source>
</evidence>
<evidence type="ECO:0000256" key="8">
    <source>
        <dbReference type="SAM" id="MobiDB-lite"/>
    </source>
</evidence>
<protein>
    <recommendedName>
        <fullName evidence="6">Serine-threonine kinase receptor-associated protein</fullName>
    </recommendedName>
</protein>
<dbReference type="STRING" id="5288.A0A5C5FPC4"/>
<evidence type="ECO:0000256" key="1">
    <source>
        <dbReference type="ARBA" id="ARBA00022574"/>
    </source>
</evidence>
<dbReference type="GO" id="GO:0016301">
    <property type="term" value="F:kinase activity"/>
    <property type="evidence" value="ECO:0007669"/>
    <property type="project" value="UniProtKB-KW"/>
</dbReference>
<dbReference type="GO" id="GO:0000387">
    <property type="term" value="P:spliceosomal snRNP assembly"/>
    <property type="evidence" value="ECO:0007669"/>
    <property type="project" value="TreeGrafter"/>
</dbReference>